<dbReference type="AlphaFoldDB" id="A0A2S3W450"/>
<keyword evidence="3" id="KW-1185">Reference proteome</keyword>
<keyword evidence="1" id="KW-0472">Membrane</keyword>
<proteinExistence type="predicted"/>
<gene>
    <name evidence="2" type="ORF">KMAL_07770</name>
</gene>
<feature type="transmembrane region" description="Helical" evidence="1">
    <location>
        <begin position="12"/>
        <end position="39"/>
    </location>
</feature>
<sequence length="55" mass="5766">MQGRQRRDSGVVSIFVAGLLAGFAGGFISAGAGVGLFVWRRRRRAMAVRMALGAG</sequence>
<comment type="caution">
    <text evidence="2">The sequence shown here is derived from an EMBL/GenBank/DDBJ whole genome shotgun (WGS) entry which is preliminary data.</text>
</comment>
<keyword evidence="1" id="KW-0812">Transmembrane</keyword>
<protein>
    <submittedName>
        <fullName evidence="2">Uncharacterized protein</fullName>
    </submittedName>
</protein>
<dbReference type="Proteomes" id="UP000237344">
    <property type="component" value="Unassembled WGS sequence"/>
</dbReference>
<evidence type="ECO:0000256" key="1">
    <source>
        <dbReference type="SAM" id="Phobius"/>
    </source>
</evidence>
<organism evidence="2 3">
    <name type="scientific">Novacetimonas maltaceti</name>
    <dbReference type="NCBI Taxonomy" id="1203393"/>
    <lineage>
        <taxon>Bacteria</taxon>
        <taxon>Pseudomonadati</taxon>
        <taxon>Pseudomonadota</taxon>
        <taxon>Alphaproteobacteria</taxon>
        <taxon>Acetobacterales</taxon>
        <taxon>Acetobacteraceae</taxon>
        <taxon>Novacetimonas</taxon>
    </lineage>
</organism>
<dbReference type="EMBL" id="POTC01000006">
    <property type="protein sequence ID" value="POF63597.1"/>
    <property type="molecule type" value="Genomic_DNA"/>
</dbReference>
<name>A0A2S3W450_9PROT</name>
<reference evidence="2 3" key="1">
    <citation type="submission" date="2018-01" db="EMBL/GenBank/DDBJ databases">
        <title>Draft Genome Sequence of Komagataeibacter maltaceti LMG 1529, a Vinegar Producing Acetic Acid Bacterium Isolated from Malt Vinegar Brewery Acetifiers.</title>
        <authorList>
            <person name="Zhang Q."/>
            <person name="Hollensteiner J."/>
            <person name="Poehlein A."/>
            <person name="Daniel R."/>
        </authorList>
    </citation>
    <scope>NUCLEOTIDE SEQUENCE [LARGE SCALE GENOMIC DNA]</scope>
    <source>
        <strain evidence="2 3">LMG 1529</strain>
    </source>
</reference>
<evidence type="ECO:0000313" key="2">
    <source>
        <dbReference type="EMBL" id="POF63597.1"/>
    </source>
</evidence>
<keyword evidence="1" id="KW-1133">Transmembrane helix</keyword>
<accession>A0A2S3W450</accession>
<evidence type="ECO:0000313" key="3">
    <source>
        <dbReference type="Proteomes" id="UP000237344"/>
    </source>
</evidence>